<dbReference type="Pfam" id="PF01288">
    <property type="entry name" value="HPPK"/>
    <property type="match status" value="1"/>
</dbReference>
<protein>
    <recommendedName>
        <fullName evidence="4">2-amino-4-hydroxy-6-hydroxymethyldihydropteridine pyrophosphokinase</fullName>
        <ecNumber evidence="3">2.7.6.3</ecNumber>
    </recommendedName>
    <alternativeName>
        <fullName evidence="11">6-hydroxymethyl-7,8-dihydropterin pyrophosphokinase</fullName>
    </alternativeName>
    <alternativeName>
        <fullName evidence="12">7,8-dihydro-6-hydroxymethylpterin-pyrophosphokinase</fullName>
    </alternativeName>
</protein>
<keyword evidence="5" id="KW-0808">Transferase</keyword>
<keyword evidence="8" id="KW-0067">ATP-binding</keyword>
<feature type="domain" description="Deoxynucleoside kinase" evidence="14">
    <location>
        <begin position="182"/>
        <end position="373"/>
    </location>
</feature>
<dbReference type="Proteomes" id="UP001500507">
    <property type="component" value="Unassembled WGS sequence"/>
</dbReference>
<dbReference type="InterPro" id="IPR000550">
    <property type="entry name" value="Hppk"/>
</dbReference>
<gene>
    <name evidence="15" type="primary">folK</name>
    <name evidence="15" type="ORF">GCM10009117_05030</name>
</gene>
<evidence type="ECO:0000256" key="2">
    <source>
        <dbReference type="ARBA" id="ARBA00005810"/>
    </source>
</evidence>
<evidence type="ECO:0000256" key="9">
    <source>
        <dbReference type="ARBA" id="ARBA00022909"/>
    </source>
</evidence>
<evidence type="ECO:0000256" key="5">
    <source>
        <dbReference type="ARBA" id="ARBA00022679"/>
    </source>
</evidence>
<evidence type="ECO:0000256" key="1">
    <source>
        <dbReference type="ARBA" id="ARBA00005051"/>
    </source>
</evidence>
<dbReference type="InterPro" id="IPR031314">
    <property type="entry name" value="DNK_dom"/>
</dbReference>
<evidence type="ECO:0000256" key="4">
    <source>
        <dbReference type="ARBA" id="ARBA00016218"/>
    </source>
</evidence>
<sequence length="374" mass="43138">MNTPQIAYISLGTNLGDKALNLQQAIGEIHLNAGEVVGISKVYQTPSWGFEGHTFFNAALKILTRLSPKELLEALLAIETTLGRRRSTPKGYENRLIDLDILFYSDTIVNEHYLKIPHPTLQDRRFVLQPMMDLDESLNHPAFDMSIVELLEETTDKDPIEEVEVILESSKNSCSLTQFRYLAIEGNIGSGKTSLATMIAQDYNAKLVLERFKDNPFLPKFYENASRFAFPLEMSFLADRYQQLKDELAQYDLFKDFIVSDYDVFKSLIFAKITLAEDEYSLYKTLFDIIHKDLVKPDAYVYLYQNTERLLENIKKRGRQYEQNIQPEYLEKINKNYLAYIKSKQDANVKIIDVSALDFVAKRKDYLAVLEEIG</sequence>
<dbReference type="Gene3D" id="3.30.70.560">
    <property type="entry name" value="7,8-Dihydro-6-hydroxymethylpterin-pyrophosphokinase HPPK"/>
    <property type="match status" value="1"/>
</dbReference>
<keyword evidence="16" id="KW-1185">Reference proteome</keyword>
<dbReference type="PANTHER" id="PTHR43071:SF1">
    <property type="entry name" value="2-AMINO-4-HYDROXY-6-HYDROXYMETHYLDIHYDROPTERIDINE PYROPHOSPHOKINASE"/>
    <property type="match status" value="1"/>
</dbReference>
<dbReference type="NCBIfam" id="TIGR01498">
    <property type="entry name" value="folK"/>
    <property type="match status" value="1"/>
</dbReference>
<dbReference type="InterPro" id="IPR027417">
    <property type="entry name" value="P-loop_NTPase"/>
</dbReference>
<evidence type="ECO:0000256" key="12">
    <source>
        <dbReference type="ARBA" id="ARBA00033413"/>
    </source>
</evidence>
<evidence type="ECO:0000256" key="6">
    <source>
        <dbReference type="ARBA" id="ARBA00022741"/>
    </source>
</evidence>
<proteinExistence type="inferred from homology"/>
<evidence type="ECO:0000256" key="3">
    <source>
        <dbReference type="ARBA" id="ARBA00013253"/>
    </source>
</evidence>
<evidence type="ECO:0000259" key="13">
    <source>
        <dbReference type="Pfam" id="PF01288"/>
    </source>
</evidence>
<dbReference type="EMBL" id="BAAAFG010000002">
    <property type="protein sequence ID" value="GAA0871357.1"/>
    <property type="molecule type" value="Genomic_DNA"/>
</dbReference>
<keyword evidence="9" id="KW-0289">Folate biosynthesis</keyword>
<feature type="domain" description="7,8-dihydro-6-hydroxymethylpterin-pyrophosphokinase" evidence="13">
    <location>
        <begin position="8"/>
        <end position="135"/>
    </location>
</feature>
<evidence type="ECO:0000313" key="15">
    <source>
        <dbReference type="EMBL" id="GAA0871357.1"/>
    </source>
</evidence>
<keyword evidence="7" id="KW-0418">Kinase</keyword>
<organism evidence="15 16">
    <name type="scientific">Gangjinia marincola</name>
    <dbReference type="NCBI Taxonomy" id="578463"/>
    <lineage>
        <taxon>Bacteria</taxon>
        <taxon>Pseudomonadati</taxon>
        <taxon>Bacteroidota</taxon>
        <taxon>Flavobacteriia</taxon>
        <taxon>Flavobacteriales</taxon>
        <taxon>Flavobacteriaceae</taxon>
        <taxon>Gangjinia</taxon>
    </lineage>
</organism>
<evidence type="ECO:0000256" key="11">
    <source>
        <dbReference type="ARBA" id="ARBA00029766"/>
    </source>
</evidence>
<dbReference type="Pfam" id="PF01712">
    <property type="entry name" value="dNK"/>
    <property type="match status" value="1"/>
</dbReference>
<dbReference type="InterPro" id="IPR035907">
    <property type="entry name" value="Hppk_sf"/>
</dbReference>
<comment type="function">
    <text evidence="10">Catalyzes the transfer of pyrophosphate from adenosine triphosphate (ATP) to 6-hydroxymethyl-7,8-dihydropterin, an enzymatic step in folate biosynthesis pathway.</text>
</comment>
<comment type="caution">
    <text evidence="15">The sequence shown here is derived from an EMBL/GenBank/DDBJ whole genome shotgun (WGS) entry which is preliminary data.</text>
</comment>
<reference evidence="15 16" key="1">
    <citation type="journal article" date="2019" name="Int. J. Syst. Evol. Microbiol.">
        <title>The Global Catalogue of Microorganisms (GCM) 10K type strain sequencing project: providing services to taxonomists for standard genome sequencing and annotation.</title>
        <authorList>
            <consortium name="The Broad Institute Genomics Platform"/>
            <consortium name="The Broad Institute Genome Sequencing Center for Infectious Disease"/>
            <person name="Wu L."/>
            <person name="Ma J."/>
        </authorList>
    </citation>
    <scope>NUCLEOTIDE SEQUENCE [LARGE SCALE GENOMIC DNA]</scope>
    <source>
        <strain evidence="15 16">JCM 16082</strain>
    </source>
</reference>
<dbReference type="CDD" id="cd00483">
    <property type="entry name" value="HPPK"/>
    <property type="match status" value="1"/>
</dbReference>
<keyword evidence="6" id="KW-0547">Nucleotide-binding</keyword>
<dbReference type="SUPFAM" id="SSF52540">
    <property type="entry name" value="P-loop containing nucleoside triphosphate hydrolases"/>
    <property type="match status" value="1"/>
</dbReference>
<comment type="similarity">
    <text evidence="2">Belongs to the HPPK family.</text>
</comment>
<dbReference type="EC" id="2.7.6.3" evidence="3"/>
<dbReference type="CDD" id="cd01673">
    <property type="entry name" value="dNK"/>
    <property type="match status" value="1"/>
</dbReference>
<evidence type="ECO:0000259" key="14">
    <source>
        <dbReference type="Pfam" id="PF01712"/>
    </source>
</evidence>
<dbReference type="SUPFAM" id="SSF55083">
    <property type="entry name" value="6-hydroxymethyl-7,8-dihydropterin pyrophosphokinase, HPPK"/>
    <property type="match status" value="1"/>
</dbReference>
<evidence type="ECO:0000256" key="8">
    <source>
        <dbReference type="ARBA" id="ARBA00022840"/>
    </source>
</evidence>
<evidence type="ECO:0000256" key="7">
    <source>
        <dbReference type="ARBA" id="ARBA00022777"/>
    </source>
</evidence>
<comment type="pathway">
    <text evidence="1">Cofactor biosynthesis; tetrahydrofolate biosynthesis; 2-amino-4-hydroxy-6-hydroxymethyl-7,8-dihydropteridine diphosphate from 7,8-dihydroneopterin triphosphate: step 4/4.</text>
</comment>
<evidence type="ECO:0000313" key="16">
    <source>
        <dbReference type="Proteomes" id="UP001500507"/>
    </source>
</evidence>
<name>A0ABN1ME10_9FLAO</name>
<dbReference type="PANTHER" id="PTHR43071">
    <property type="entry name" value="2-AMINO-4-HYDROXY-6-HYDROXYMETHYLDIHYDROPTERIDINE PYROPHOSPHOKINASE"/>
    <property type="match status" value="1"/>
</dbReference>
<dbReference type="Gene3D" id="3.40.50.300">
    <property type="entry name" value="P-loop containing nucleotide triphosphate hydrolases"/>
    <property type="match status" value="1"/>
</dbReference>
<accession>A0ABN1ME10</accession>
<evidence type="ECO:0000256" key="10">
    <source>
        <dbReference type="ARBA" id="ARBA00029409"/>
    </source>
</evidence>